<reference evidence="7" key="1">
    <citation type="submission" date="2017-09" db="EMBL/GenBank/DDBJ databases">
        <title>Depth-based differentiation of microbial function through sediment-hosted aquifers and enrichment of novel symbionts in the deep terrestrial subsurface.</title>
        <authorList>
            <person name="Probst A.J."/>
            <person name="Ladd B."/>
            <person name="Jarett J.K."/>
            <person name="Geller-Mcgrath D.E."/>
            <person name="Sieber C.M.K."/>
            <person name="Emerson J.B."/>
            <person name="Anantharaman K."/>
            <person name="Thomas B.C."/>
            <person name="Malmstrom R."/>
            <person name="Stieglmeier M."/>
            <person name="Klingl A."/>
            <person name="Woyke T."/>
            <person name="Ryan C.M."/>
            <person name="Banfield J.F."/>
        </authorList>
    </citation>
    <scope>NUCLEOTIDE SEQUENCE [LARGE SCALE GENOMIC DNA]</scope>
</reference>
<evidence type="ECO:0000256" key="3">
    <source>
        <dbReference type="ARBA" id="ARBA00023054"/>
    </source>
</evidence>
<dbReference type="NCBIfam" id="TIGR01730">
    <property type="entry name" value="RND_mfp"/>
    <property type="match status" value="1"/>
</dbReference>
<dbReference type="PANTHER" id="PTHR32347:SF23">
    <property type="entry name" value="BLL5650 PROTEIN"/>
    <property type="match status" value="1"/>
</dbReference>
<comment type="similarity">
    <text evidence="2">Belongs to the membrane fusion protein (MFP) (TC 8.A.1) family.</text>
</comment>
<accession>A0A2H0V516</accession>
<dbReference type="Gene3D" id="2.40.30.170">
    <property type="match status" value="1"/>
</dbReference>
<evidence type="ECO:0000256" key="1">
    <source>
        <dbReference type="ARBA" id="ARBA00004196"/>
    </source>
</evidence>
<keyword evidence="3" id="KW-0175">Coiled coil</keyword>
<evidence type="ECO:0000313" key="7">
    <source>
        <dbReference type="Proteomes" id="UP000229901"/>
    </source>
</evidence>
<gene>
    <name evidence="6" type="ORF">COT97_02680</name>
</gene>
<name>A0A2H0V516_9BACT</name>
<proteinExistence type="inferred from homology"/>
<protein>
    <recommendedName>
        <fullName evidence="5">Multidrug resistance protein MdtA-like barrel-sandwich hybrid domain-containing protein</fullName>
    </recommendedName>
</protein>
<feature type="domain" description="Multidrug resistance protein MdtA-like barrel-sandwich hybrid" evidence="5">
    <location>
        <begin position="62"/>
        <end position="465"/>
    </location>
</feature>
<dbReference type="Gene3D" id="2.40.420.20">
    <property type="match status" value="1"/>
</dbReference>
<dbReference type="GO" id="GO:0022857">
    <property type="term" value="F:transmembrane transporter activity"/>
    <property type="evidence" value="ECO:0007669"/>
    <property type="project" value="InterPro"/>
</dbReference>
<comment type="subcellular location">
    <subcellularLocation>
        <location evidence="1">Cell envelope</location>
    </subcellularLocation>
</comment>
<evidence type="ECO:0000259" key="5">
    <source>
        <dbReference type="Pfam" id="PF25917"/>
    </source>
</evidence>
<dbReference type="EMBL" id="PFAP01000015">
    <property type="protein sequence ID" value="PIR94186.1"/>
    <property type="molecule type" value="Genomic_DNA"/>
</dbReference>
<dbReference type="AlphaFoldDB" id="A0A2H0V516"/>
<organism evidence="6 7">
    <name type="scientific">Candidatus Falkowbacteria bacterium CG10_big_fil_rev_8_21_14_0_10_39_11</name>
    <dbReference type="NCBI Taxonomy" id="1974565"/>
    <lineage>
        <taxon>Bacteria</taxon>
        <taxon>Candidatus Falkowiibacteriota</taxon>
    </lineage>
</organism>
<sequence>MKFLLKKLWWLILIIVVILIIVFVSTSNKPKVEYSTAIVEKGILEQTVDATGSVEAAVDIDLHFQTSGQLIENLVRIGDQVKRGDSLAILKGTKNQYQLDQAAANLNQAQANLQKIIAGASPEDINVSQKTVDQAYVAYKNAENNLIILSLKADSDLAASYEALVKAQADLNESKQSLGDTQNDQNQAVINYTNLALTKTAIALADSEVALGKAKEIKEDANSSYFGLADPQALNDESLSYALAKNLISTALSQHKATTINSDPETITNTINAAINAVSATHNEISNLYQVMVYTYPSSNLTSTDISTYKTAISTQLSTVAADLSTLQTARQNLLDTRLDRNSNLNTYDANVVSAEQALAIAEANYNSASATNDSSILSAENQVNTTKAAWELTIAQLELKTAPARSYDVTSYQAQVNNLAAAYNLAKENFEDTNLKAPIDGIISKINFDPGENVSATETAVSLVNDNGYKISVDISETDITKIKLENKVDITLDAFGDDIMFTGYVSEIEPAQTVIQDVIYYRVTILFDEIEQDIKPGMTANVTIHTATKNNTLYIPRRAVLDKDNKKIVRVLDGDKIHEVEVQIGLRADNGLIEIISGLEEGETIVTFIKEE</sequence>
<dbReference type="Pfam" id="PF25917">
    <property type="entry name" value="BSH_RND"/>
    <property type="match status" value="1"/>
</dbReference>
<evidence type="ECO:0000313" key="6">
    <source>
        <dbReference type="EMBL" id="PIR94186.1"/>
    </source>
</evidence>
<comment type="caution">
    <text evidence="6">The sequence shown here is derived from an EMBL/GenBank/DDBJ whole genome shotgun (WGS) entry which is preliminary data.</text>
</comment>
<dbReference type="InterPro" id="IPR006143">
    <property type="entry name" value="RND_pump_MFP"/>
</dbReference>
<dbReference type="GO" id="GO:0030313">
    <property type="term" value="C:cell envelope"/>
    <property type="evidence" value="ECO:0007669"/>
    <property type="project" value="UniProtKB-SubCell"/>
</dbReference>
<dbReference type="PANTHER" id="PTHR32347">
    <property type="entry name" value="EFFLUX SYSTEM COMPONENT YKNX-RELATED"/>
    <property type="match status" value="1"/>
</dbReference>
<dbReference type="Gene3D" id="1.10.287.470">
    <property type="entry name" value="Helix hairpin bin"/>
    <property type="match status" value="1"/>
</dbReference>
<dbReference type="InterPro" id="IPR058625">
    <property type="entry name" value="MdtA-like_BSH"/>
</dbReference>
<evidence type="ECO:0000256" key="2">
    <source>
        <dbReference type="ARBA" id="ARBA00009477"/>
    </source>
</evidence>
<dbReference type="Gene3D" id="2.40.50.100">
    <property type="match status" value="2"/>
</dbReference>
<feature type="transmembrane region" description="Helical" evidence="4">
    <location>
        <begin position="7"/>
        <end position="26"/>
    </location>
</feature>
<dbReference type="InterPro" id="IPR050465">
    <property type="entry name" value="UPF0194_transport"/>
</dbReference>
<keyword evidence="4" id="KW-0472">Membrane</keyword>
<keyword evidence="4" id="KW-0812">Transmembrane</keyword>
<evidence type="ECO:0000256" key="4">
    <source>
        <dbReference type="SAM" id="Phobius"/>
    </source>
</evidence>
<dbReference type="Proteomes" id="UP000229901">
    <property type="component" value="Unassembled WGS sequence"/>
</dbReference>
<dbReference type="SUPFAM" id="SSF111369">
    <property type="entry name" value="HlyD-like secretion proteins"/>
    <property type="match status" value="2"/>
</dbReference>
<dbReference type="GO" id="GO:0016020">
    <property type="term" value="C:membrane"/>
    <property type="evidence" value="ECO:0007669"/>
    <property type="project" value="InterPro"/>
</dbReference>
<keyword evidence="4" id="KW-1133">Transmembrane helix</keyword>